<comment type="subcellular location">
    <subcellularLocation>
        <location evidence="1">Nucleus</location>
    </subcellularLocation>
</comment>
<dbReference type="InterPro" id="IPR016024">
    <property type="entry name" value="ARM-type_fold"/>
</dbReference>
<organism evidence="6 7">
    <name type="scientific">Basidiobolus meristosporus CBS 931.73</name>
    <dbReference type="NCBI Taxonomy" id="1314790"/>
    <lineage>
        <taxon>Eukaryota</taxon>
        <taxon>Fungi</taxon>
        <taxon>Fungi incertae sedis</taxon>
        <taxon>Zoopagomycota</taxon>
        <taxon>Entomophthoromycotina</taxon>
        <taxon>Basidiobolomycetes</taxon>
        <taxon>Basidiobolales</taxon>
        <taxon>Basidiobolaceae</taxon>
        <taxon>Basidiobolus</taxon>
    </lineage>
</organism>
<comment type="similarity">
    <text evidence="2">Belongs to the RRP1 family.</text>
</comment>
<reference evidence="6 7" key="1">
    <citation type="submission" date="2016-07" db="EMBL/GenBank/DDBJ databases">
        <title>Pervasive Adenine N6-methylation of Active Genes in Fungi.</title>
        <authorList>
            <consortium name="DOE Joint Genome Institute"/>
            <person name="Mondo S.J."/>
            <person name="Dannebaum R.O."/>
            <person name="Kuo R.C."/>
            <person name="Labutti K."/>
            <person name="Haridas S."/>
            <person name="Kuo A."/>
            <person name="Salamov A."/>
            <person name="Ahrendt S.R."/>
            <person name="Lipzen A."/>
            <person name="Sullivan W."/>
            <person name="Andreopoulos W.B."/>
            <person name="Clum A."/>
            <person name="Lindquist E."/>
            <person name="Daum C."/>
            <person name="Ramamoorthy G.K."/>
            <person name="Gryganskyi A."/>
            <person name="Culley D."/>
            <person name="Magnuson J.K."/>
            <person name="James T.Y."/>
            <person name="O'Malley M.A."/>
            <person name="Stajich J.E."/>
            <person name="Spatafora J.W."/>
            <person name="Visel A."/>
            <person name="Grigoriev I.V."/>
        </authorList>
    </citation>
    <scope>NUCLEOTIDE SEQUENCE [LARGE SCALE GENOMIC DNA]</scope>
    <source>
        <strain evidence="6 7">CBS 931.73</strain>
    </source>
</reference>
<evidence type="ECO:0000256" key="5">
    <source>
        <dbReference type="SAM" id="MobiDB-lite"/>
    </source>
</evidence>
<dbReference type="InParanoid" id="A0A1Y1X8Z9"/>
<dbReference type="GO" id="GO:0030688">
    <property type="term" value="C:preribosome, small subunit precursor"/>
    <property type="evidence" value="ECO:0007669"/>
    <property type="project" value="InterPro"/>
</dbReference>
<dbReference type="STRING" id="1314790.A0A1Y1X8Z9"/>
<evidence type="ECO:0000256" key="4">
    <source>
        <dbReference type="ARBA" id="ARBA00023242"/>
    </source>
</evidence>
<evidence type="ECO:0000256" key="3">
    <source>
        <dbReference type="ARBA" id="ARBA00022552"/>
    </source>
</evidence>
<dbReference type="EMBL" id="MCFE01000677">
    <property type="protein sequence ID" value="ORX82241.1"/>
    <property type="molecule type" value="Genomic_DNA"/>
</dbReference>
<keyword evidence="3" id="KW-0698">rRNA processing</keyword>
<feature type="compositionally biased region" description="Basic and acidic residues" evidence="5">
    <location>
        <begin position="305"/>
        <end position="316"/>
    </location>
</feature>
<evidence type="ECO:0000313" key="7">
    <source>
        <dbReference type="Proteomes" id="UP000193498"/>
    </source>
</evidence>
<keyword evidence="7" id="KW-1185">Reference proteome</keyword>
<feature type="compositionally biased region" description="Low complexity" evidence="5">
    <location>
        <begin position="425"/>
        <end position="435"/>
    </location>
</feature>
<protein>
    <submittedName>
        <fullName evidence="6">Nop52-domain-containing protein</fullName>
    </submittedName>
</protein>
<dbReference type="PANTHER" id="PTHR13026">
    <property type="entry name" value="NNP-1 PROTEIN NOVEL NUCLEAR PROTEIN 1 NOP52"/>
    <property type="match status" value="1"/>
</dbReference>
<dbReference type="GO" id="GO:0006364">
    <property type="term" value="P:rRNA processing"/>
    <property type="evidence" value="ECO:0007669"/>
    <property type="project" value="UniProtKB-KW"/>
</dbReference>
<dbReference type="Proteomes" id="UP000193498">
    <property type="component" value="Unassembled WGS sequence"/>
</dbReference>
<dbReference type="PANTHER" id="PTHR13026:SF0">
    <property type="entry name" value="RIBOSOMAL RNA PROCESSING 1B"/>
    <property type="match status" value="1"/>
</dbReference>
<evidence type="ECO:0000256" key="2">
    <source>
        <dbReference type="ARBA" id="ARBA00006374"/>
    </source>
</evidence>
<feature type="region of interest" description="Disordered" evidence="5">
    <location>
        <begin position="401"/>
        <end position="520"/>
    </location>
</feature>
<feature type="compositionally biased region" description="Polar residues" evidence="5">
    <location>
        <begin position="459"/>
        <end position="478"/>
    </location>
</feature>
<dbReference type="OrthoDB" id="2019504at2759"/>
<gene>
    <name evidence="6" type="ORF">K493DRAFT_270138</name>
</gene>
<feature type="compositionally biased region" description="Acidic residues" evidence="5">
    <location>
        <begin position="277"/>
        <end position="290"/>
    </location>
</feature>
<sequence>MTTTQPASNSFAKRLAHTDKKIRDKAVKALGKWLSSREDIDQLELLKLWKGLFYCFWMSDKPLIQQQLSNTLATMILSLPEKIAIPFAQAFWEIIVREWNGIDRYRLDKFYLLLRRYVNSTLTLLMNKDWDAELVEQYVEMMKSGVFNPSNLQVPNSVRTHIADLFLEELEKVVPAEKSQEIPMEKVLEPFVHFIARNPNKLVYTRLQENLFQPLSERMQNEEPEQHRYNYASIIELLAELAVDAETTGIKRRRINQFLQAIGGTPDEPQALKDDSTDVEEPESVDDEVVELSNADSKKRKRQKKSQDPIEAHDVAEVASEPVQEGKKKKKKQKAVEEILEAISEPVQVEEPKKKKKKQKVAEKTAISEPVEVAQPVKVKASKKPKKQVVTEEAVEPMVVEEAATTEEPVKKTSKKSKKQRVVEPEATVETPEVEAPAKKSKKVKAEKEVTPKLAEPSTPLSSASKKSVQWGLENNSVKRFKKQLPVSPMPSPVASDRKPIKSALKKSKRSVAATPKSSI</sequence>
<dbReference type="InterPro" id="IPR010301">
    <property type="entry name" value="RRP1"/>
</dbReference>
<dbReference type="GO" id="GO:0005634">
    <property type="term" value="C:nucleus"/>
    <property type="evidence" value="ECO:0007669"/>
    <property type="project" value="UniProtKB-SubCell"/>
</dbReference>
<proteinExistence type="inferred from homology"/>
<evidence type="ECO:0000313" key="6">
    <source>
        <dbReference type="EMBL" id="ORX82241.1"/>
    </source>
</evidence>
<accession>A0A1Y1X8Z9</accession>
<dbReference type="Pfam" id="PF05997">
    <property type="entry name" value="Nop52"/>
    <property type="match status" value="1"/>
</dbReference>
<keyword evidence="4" id="KW-0539">Nucleus</keyword>
<dbReference type="SUPFAM" id="SSF48371">
    <property type="entry name" value="ARM repeat"/>
    <property type="match status" value="1"/>
</dbReference>
<feature type="region of interest" description="Disordered" evidence="5">
    <location>
        <begin position="261"/>
        <end position="366"/>
    </location>
</feature>
<comment type="caution">
    <text evidence="6">The sequence shown here is derived from an EMBL/GenBank/DDBJ whole genome shotgun (WGS) entry which is preliminary data.</text>
</comment>
<dbReference type="AlphaFoldDB" id="A0A1Y1X8Z9"/>
<name>A0A1Y1X8Z9_9FUNG</name>
<evidence type="ECO:0000256" key="1">
    <source>
        <dbReference type="ARBA" id="ARBA00004123"/>
    </source>
</evidence>